<reference evidence="6" key="2">
    <citation type="submission" date="2020-05" db="EMBL/GenBank/DDBJ databases">
        <authorList>
            <person name="Kim H.-S."/>
            <person name="Proctor R.H."/>
            <person name="Brown D.W."/>
        </authorList>
    </citation>
    <scope>NUCLEOTIDE SEQUENCE</scope>
    <source>
        <strain evidence="6">NRRL 22465</strain>
    </source>
</reference>
<evidence type="ECO:0000256" key="1">
    <source>
        <dbReference type="ARBA" id="ARBA00008861"/>
    </source>
</evidence>
<dbReference type="InterPro" id="IPR036568">
    <property type="entry name" value="GGCT-like_sf"/>
</dbReference>
<dbReference type="CDD" id="cd06661">
    <property type="entry name" value="GGCT_like"/>
    <property type="match status" value="1"/>
</dbReference>
<evidence type="ECO:0000259" key="5">
    <source>
        <dbReference type="Pfam" id="PF06094"/>
    </source>
</evidence>
<evidence type="ECO:0000313" key="6">
    <source>
        <dbReference type="EMBL" id="KAF4976748.1"/>
    </source>
</evidence>
<dbReference type="PANTHER" id="PTHR31544">
    <property type="entry name" value="AIG2-LIKE PROTEIN D"/>
    <property type="match status" value="1"/>
</dbReference>
<comment type="similarity">
    <text evidence="1">Belongs to the gamma-glutamylcyclotransferase family.</text>
</comment>
<keyword evidence="2" id="KW-0808">Transferase</keyword>
<reference evidence="6" key="1">
    <citation type="journal article" date="2020" name="BMC Genomics">
        <title>Correction to: Identification and distribution of gene clusters required for synthesis of sphingolipid metabolism inhibitors in diverse species of the filamentous fungus Fusarium.</title>
        <authorList>
            <person name="Kim H.S."/>
            <person name="Lohmar J.M."/>
            <person name="Busman M."/>
            <person name="Brown D.W."/>
            <person name="Naumann T.A."/>
            <person name="Divon H.H."/>
            <person name="Lysoe E."/>
            <person name="Uhlig S."/>
            <person name="Proctor R.H."/>
        </authorList>
    </citation>
    <scope>NUCLEOTIDE SEQUENCE</scope>
    <source>
        <strain evidence="6">NRRL 22465</strain>
    </source>
</reference>
<dbReference type="Proteomes" id="UP000635477">
    <property type="component" value="Unassembled WGS sequence"/>
</dbReference>
<dbReference type="SUPFAM" id="SSF110857">
    <property type="entry name" value="Gamma-glutamyl cyclotransferase-like"/>
    <property type="match status" value="1"/>
</dbReference>
<comment type="caution">
    <text evidence="6">The sequence shown here is derived from an EMBL/GenBank/DDBJ whole genome shotgun (WGS) entry which is preliminary data.</text>
</comment>
<feature type="domain" description="Gamma-glutamylcyclotransferase AIG2-like" evidence="5">
    <location>
        <begin position="11"/>
        <end position="127"/>
    </location>
</feature>
<feature type="signal peptide" evidence="4">
    <location>
        <begin position="1"/>
        <end position="26"/>
    </location>
</feature>
<dbReference type="Gene3D" id="3.10.490.10">
    <property type="entry name" value="Gamma-glutamyl cyclotransferase-like"/>
    <property type="match status" value="1"/>
</dbReference>
<dbReference type="Pfam" id="PF06094">
    <property type="entry name" value="GGACT"/>
    <property type="match status" value="1"/>
</dbReference>
<dbReference type="PANTHER" id="PTHR31544:SF2">
    <property type="entry name" value="AIG2-LIKE PROTEIN D"/>
    <property type="match status" value="1"/>
</dbReference>
<evidence type="ECO:0000256" key="4">
    <source>
        <dbReference type="SAM" id="SignalP"/>
    </source>
</evidence>
<evidence type="ECO:0000256" key="3">
    <source>
        <dbReference type="ARBA" id="ARBA00030602"/>
    </source>
</evidence>
<feature type="chain" id="PRO_5034203261" description="Putative gamma-glutamylcyclotransferase" evidence="4">
    <location>
        <begin position="27"/>
        <end position="160"/>
    </location>
</feature>
<evidence type="ECO:0000313" key="7">
    <source>
        <dbReference type="Proteomes" id="UP000635477"/>
    </source>
</evidence>
<gene>
    <name evidence="6" type="ORF">FZEAL_6627</name>
</gene>
<evidence type="ECO:0000256" key="2">
    <source>
        <dbReference type="ARBA" id="ARBA00022679"/>
    </source>
</evidence>
<dbReference type="InterPro" id="IPR009288">
    <property type="entry name" value="AIG2-like_dom"/>
</dbReference>
<dbReference type="AlphaFoldDB" id="A0A8H4UHE2"/>
<keyword evidence="4" id="KW-0732">Signal</keyword>
<dbReference type="EMBL" id="JABEYC010000492">
    <property type="protein sequence ID" value="KAF4976748.1"/>
    <property type="molecule type" value="Genomic_DNA"/>
</dbReference>
<sequence length="160" mass="17893">MAKQAAVPRPLFIYGTLRALPLLAWALTGDPSNTSVVARLTRPAKVYGYARYSLKGFDYPAVIKHPDASSSVDGYLLDLETVSQRKKLDDFEGETYKVTPALVELQVGSTVEADIYLWDGDIEGLSEEPWELDTFVKERLEDWIDLFEGMELVGEDSDTI</sequence>
<proteinExistence type="inferred from homology"/>
<accession>A0A8H4UHE2</accession>
<protein>
    <recommendedName>
        <fullName evidence="3">Putative gamma-glutamylcyclotransferase</fullName>
    </recommendedName>
</protein>
<name>A0A8H4UHE2_9HYPO</name>
<dbReference type="InterPro" id="IPR013024">
    <property type="entry name" value="GGCT-like"/>
</dbReference>
<dbReference type="OrthoDB" id="1044435at2759"/>
<organism evidence="6 7">
    <name type="scientific">Fusarium zealandicum</name>
    <dbReference type="NCBI Taxonomy" id="1053134"/>
    <lineage>
        <taxon>Eukaryota</taxon>
        <taxon>Fungi</taxon>
        <taxon>Dikarya</taxon>
        <taxon>Ascomycota</taxon>
        <taxon>Pezizomycotina</taxon>
        <taxon>Sordariomycetes</taxon>
        <taxon>Hypocreomycetidae</taxon>
        <taxon>Hypocreales</taxon>
        <taxon>Nectriaceae</taxon>
        <taxon>Fusarium</taxon>
        <taxon>Fusarium staphyleae species complex</taxon>
    </lineage>
</organism>
<keyword evidence="7" id="KW-1185">Reference proteome</keyword>
<dbReference type="GO" id="GO:0016740">
    <property type="term" value="F:transferase activity"/>
    <property type="evidence" value="ECO:0007669"/>
    <property type="project" value="UniProtKB-KW"/>
</dbReference>
<dbReference type="InterPro" id="IPR045038">
    <property type="entry name" value="AIG2-like"/>
</dbReference>